<dbReference type="AlphaFoldDB" id="A0A2P4YEV3"/>
<dbReference type="InterPro" id="IPR009072">
    <property type="entry name" value="Histone-fold"/>
</dbReference>
<comment type="subunit">
    <text evidence="4">The nucleosome is a histone octamer containing two molecules each of H2A, H2B, H3 and H4 assembled in one H3-H4 heterotetramer and two H2A-H2B heterodimers. The octamer wraps approximately 147 bp of DNA.</text>
</comment>
<dbReference type="InterPro" id="IPR001951">
    <property type="entry name" value="Histone_H4"/>
</dbReference>
<dbReference type="PRINTS" id="PR00623">
    <property type="entry name" value="HISTONEH4"/>
</dbReference>
<dbReference type="Proteomes" id="UP000237271">
    <property type="component" value="Unassembled WGS sequence"/>
</dbReference>
<protein>
    <submittedName>
        <fullName evidence="9">Histone H4</fullName>
    </submittedName>
</protein>
<sequence>MSGRGNGAHGIGHGGSTRHRSILRDTIHGISKQSTYCLARRAGVIRIRQSVITIDVKYALTRQGHILYGFECWNQCRYYYWTRKVKL</sequence>
<keyword evidence="5" id="KW-0158">Chromosome</keyword>
<dbReference type="EMBL" id="NCKW01003462">
    <property type="protein sequence ID" value="POM76347.1"/>
    <property type="molecule type" value="Genomic_DNA"/>
</dbReference>
<evidence type="ECO:0000256" key="8">
    <source>
        <dbReference type="ARBA" id="ARBA00023269"/>
    </source>
</evidence>
<evidence type="ECO:0000313" key="9">
    <source>
        <dbReference type="EMBL" id="POM76347.1"/>
    </source>
</evidence>
<comment type="subcellular location">
    <subcellularLocation>
        <location evidence="2">Chromosome</location>
    </subcellularLocation>
    <subcellularLocation>
        <location evidence="1">Nucleus</location>
    </subcellularLocation>
</comment>
<dbReference type="GO" id="GO:0005634">
    <property type="term" value="C:nucleus"/>
    <property type="evidence" value="ECO:0007669"/>
    <property type="project" value="UniProtKB-SubCell"/>
</dbReference>
<keyword evidence="6" id="KW-0238">DNA-binding</keyword>
<name>A0A2P4YEV3_9STRA</name>
<proteinExistence type="inferred from homology"/>
<evidence type="ECO:0000256" key="6">
    <source>
        <dbReference type="ARBA" id="ARBA00023125"/>
    </source>
</evidence>
<comment type="caution">
    <text evidence="9">The sequence shown here is derived from an EMBL/GenBank/DDBJ whole genome shotgun (WGS) entry which is preliminary data.</text>
</comment>
<evidence type="ECO:0000313" key="10">
    <source>
        <dbReference type="Proteomes" id="UP000237271"/>
    </source>
</evidence>
<dbReference type="PANTHER" id="PTHR10484">
    <property type="entry name" value="HISTONE H4"/>
    <property type="match status" value="1"/>
</dbReference>
<dbReference type="GO" id="GO:0000786">
    <property type="term" value="C:nucleosome"/>
    <property type="evidence" value="ECO:0007669"/>
    <property type="project" value="UniProtKB-KW"/>
</dbReference>
<reference evidence="9 10" key="1">
    <citation type="journal article" date="2017" name="Genome Biol. Evol.">
        <title>Phytophthora megakarya and P. palmivora, closely related causal agents of cacao black pod rot, underwent increases in genome sizes and gene numbers by different mechanisms.</title>
        <authorList>
            <person name="Ali S.S."/>
            <person name="Shao J."/>
            <person name="Lary D.J."/>
            <person name="Kronmiller B."/>
            <person name="Shen D."/>
            <person name="Strem M.D."/>
            <person name="Amoako-Attah I."/>
            <person name="Akrofi A.Y."/>
            <person name="Begoude B.A."/>
            <person name="Ten Hoopen G.M."/>
            <person name="Coulibaly K."/>
            <person name="Kebe B.I."/>
            <person name="Melnick R.L."/>
            <person name="Guiltinan M.J."/>
            <person name="Tyler B.M."/>
            <person name="Meinhardt L.W."/>
            <person name="Bailey B.A."/>
        </authorList>
    </citation>
    <scope>NUCLEOTIDE SEQUENCE [LARGE SCALE GENOMIC DNA]</scope>
    <source>
        <strain evidence="10">sbr112.9</strain>
    </source>
</reference>
<evidence type="ECO:0000256" key="5">
    <source>
        <dbReference type="ARBA" id="ARBA00022454"/>
    </source>
</evidence>
<evidence type="ECO:0000256" key="4">
    <source>
        <dbReference type="ARBA" id="ARBA00011538"/>
    </source>
</evidence>
<evidence type="ECO:0000256" key="7">
    <source>
        <dbReference type="ARBA" id="ARBA00023242"/>
    </source>
</evidence>
<comment type="similarity">
    <text evidence="3">Belongs to the histone H4 family.</text>
</comment>
<gene>
    <name evidence="9" type="ORF">PHPALM_6417</name>
</gene>
<dbReference type="Gene3D" id="1.10.20.10">
    <property type="entry name" value="Histone, subunit A"/>
    <property type="match status" value="1"/>
</dbReference>
<dbReference type="GO" id="GO:0046982">
    <property type="term" value="F:protein heterodimerization activity"/>
    <property type="evidence" value="ECO:0007669"/>
    <property type="project" value="InterPro"/>
</dbReference>
<evidence type="ECO:0000256" key="2">
    <source>
        <dbReference type="ARBA" id="ARBA00004286"/>
    </source>
</evidence>
<evidence type="ECO:0000256" key="1">
    <source>
        <dbReference type="ARBA" id="ARBA00004123"/>
    </source>
</evidence>
<keyword evidence="7" id="KW-0539">Nucleus</keyword>
<organism evidence="9 10">
    <name type="scientific">Phytophthora palmivora</name>
    <dbReference type="NCBI Taxonomy" id="4796"/>
    <lineage>
        <taxon>Eukaryota</taxon>
        <taxon>Sar</taxon>
        <taxon>Stramenopiles</taxon>
        <taxon>Oomycota</taxon>
        <taxon>Peronosporomycetes</taxon>
        <taxon>Peronosporales</taxon>
        <taxon>Peronosporaceae</taxon>
        <taxon>Phytophthora</taxon>
    </lineage>
</organism>
<dbReference type="GO" id="GO:0030527">
    <property type="term" value="F:structural constituent of chromatin"/>
    <property type="evidence" value="ECO:0007669"/>
    <property type="project" value="InterPro"/>
</dbReference>
<accession>A0A2P4YEV3</accession>
<dbReference type="SUPFAM" id="SSF47113">
    <property type="entry name" value="Histone-fold"/>
    <property type="match status" value="1"/>
</dbReference>
<keyword evidence="8" id="KW-0544">Nucleosome core</keyword>
<dbReference type="GO" id="GO:0003677">
    <property type="term" value="F:DNA binding"/>
    <property type="evidence" value="ECO:0007669"/>
    <property type="project" value="UniProtKB-KW"/>
</dbReference>
<evidence type="ECO:0000256" key="3">
    <source>
        <dbReference type="ARBA" id="ARBA00006564"/>
    </source>
</evidence>
<keyword evidence="10" id="KW-1185">Reference proteome</keyword>